<evidence type="ECO:0000256" key="4">
    <source>
        <dbReference type="PIRSR" id="PIRSR000097-3"/>
    </source>
</evidence>
<keyword evidence="1" id="KW-0560">Oxidoreductase</keyword>
<feature type="site" description="Lowers pKa of active site Tyr" evidence="4">
    <location>
        <position position="63"/>
    </location>
</feature>
<dbReference type="FunFam" id="3.20.20.100:FF:000002">
    <property type="entry name" value="2,5-diketo-D-gluconic acid reductase A"/>
    <property type="match status" value="1"/>
</dbReference>
<dbReference type="PANTHER" id="PTHR43827">
    <property type="entry name" value="2,5-DIKETO-D-GLUCONIC ACID REDUCTASE"/>
    <property type="match status" value="1"/>
</dbReference>
<dbReference type="VEuPathDB" id="CryptoDB:Cvel_20024"/>
<evidence type="ECO:0000313" key="6">
    <source>
        <dbReference type="EMBL" id="CEM22630.1"/>
    </source>
</evidence>
<dbReference type="AlphaFoldDB" id="A0A0G4G3B8"/>
<evidence type="ECO:0000256" key="3">
    <source>
        <dbReference type="PIRSR" id="PIRSR000097-2"/>
    </source>
</evidence>
<gene>
    <name evidence="6" type="ORF">Cvel_20024</name>
</gene>
<dbReference type="InterPro" id="IPR036812">
    <property type="entry name" value="NAD(P)_OxRdtase_dom_sf"/>
</dbReference>
<feature type="domain" description="NADP-dependent oxidoreductase" evidence="5">
    <location>
        <begin position="15"/>
        <end position="239"/>
    </location>
</feature>
<feature type="active site" description="Proton donor" evidence="2">
    <location>
        <position position="38"/>
    </location>
</feature>
<protein>
    <recommendedName>
        <fullName evidence="5">NADP-dependent oxidoreductase domain-containing protein</fullName>
    </recommendedName>
</protein>
<feature type="binding site" evidence="3">
    <location>
        <position position="96"/>
    </location>
    <ligand>
        <name>substrate</name>
    </ligand>
</feature>
<proteinExistence type="predicted"/>
<dbReference type="SUPFAM" id="SSF51430">
    <property type="entry name" value="NAD(P)-linked oxidoreductase"/>
    <property type="match status" value="1"/>
</dbReference>
<dbReference type="PRINTS" id="PR00069">
    <property type="entry name" value="ALDKETRDTASE"/>
</dbReference>
<dbReference type="EMBL" id="CDMZ01000847">
    <property type="protein sequence ID" value="CEM22630.1"/>
    <property type="molecule type" value="Genomic_DNA"/>
</dbReference>
<dbReference type="Pfam" id="PF00248">
    <property type="entry name" value="Aldo_ket_red"/>
    <property type="match status" value="1"/>
</dbReference>
<evidence type="ECO:0000256" key="2">
    <source>
        <dbReference type="PIRSR" id="PIRSR000097-1"/>
    </source>
</evidence>
<dbReference type="Gene3D" id="3.20.20.100">
    <property type="entry name" value="NADP-dependent oxidoreductase domain"/>
    <property type="match status" value="1"/>
</dbReference>
<dbReference type="InterPro" id="IPR020471">
    <property type="entry name" value="AKR"/>
</dbReference>
<dbReference type="PhylomeDB" id="A0A0G4G3B8"/>
<dbReference type="InterPro" id="IPR023210">
    <property type="entry name" value="NADP_OxRdtase_dom"/>
</dbReference>
<dbReference type="PANTHER" id="PTHR43827:SF13">
    <property type="entry name" value="ALDO_KETO REDUCTASE FAMILY PROTEIN"/>
    <property type="match status" value="1"/>
</dbReference>
<accession>A0A0G4G3B8</accession>
<name>A0A0G4G3B8_9ALVE</name>
<reference evidence="6" key="1">
    <citation type="submission" date="2014-11" db="EMBL/GenBank/DDBJ databases">
        <authorList>
            <person name="Otto D Thomas"/>
            <person name="Naeem Raeece"/>
        </authorList>
    </citation>
    <scope>NUCLEOTIDE SEQUENCE</scope>
</reference>
<dbReference type="CDD" id="cd19071">
    <property type="entry name" value="AKR_AKR1-5-like"/>
    <property type="match status" value="1"/>
</dbReference>
<dbReference type="PIRSF" id="PIRSF000097">
    <property type="entry name" value="AKR"/>
    <property type="match status" value="1"/>
</dbReference>
<organism evidence="6">
    <name type="scientific">Chromera velia CCMP2878</name>
    <dbReference type="NCBI Taxonomy" id="1169474"/>
    <lineage>
        <taxon>Eukaryota</taxon>
        <taxon>Sar</taxon>
        <taxon>Alveolata</taxon>
        <taxon>Colpodellida</taxon>
        <taxon>Chromeraceae</taxon>
        <taxon>Chromera</taxon>
    </lineage>
</organism>
<dbReference type="GO" id="GO:0016616">
    <property type="term" value="F:oxidoreductase activity, acting on the CH-OH group of donors, NAD or NADP as acceptor"/>
    <property type="evidence" value="ECO:0007669"/>
    <property type="project" value="UniProtKB-ARBA"/>
</dbReference>
<evidence type="ECO:0000259" key="5">
    <source>
        <dbReference type="Pfam" id="PF00248"/>
    </source>
</evidence>
<sequence>MPSFGFGVFQIPKGEATQRAVKEALEAGCRHIDTATHYGNEADVGVAIRASGVPREHVWVTTKVCTVDFGKERTKDAVRRSYDLLELGPINLVLLHFPGPPWLRDETWKGLQECRDEGLVLNIGVSNFEIEHLERHFRVFKDGEIPCVNQFEVSPFLQRRELVRFCQENGILVQAYSALCQGRRIDDPTLDRISRIVSKSPAQILLRWSIQRGLVPLFKSCSPSQRKENFDLFDWTLSEGGQEEGENLMEQLDQLEANFRTGINPKANFPV</sequence>
<evidence type="ECO:0000256" key="1">
    <source>
        <dbReference type="ARBA" id="ARBA00023002"/>
    </source>
</evidence>